<sequence>MIKCTLSEVQDVAITLAKKVKRGTVVCLFGNLGAGKTTFSKALIKELTGNEEATSPTFNIIQTYEGKNNHVSHFDLYRIKNLEELNYIGLNEALDSSISIIEWPEIAANMLPSDAIKVYINFTDAPDQRIINISY</sequence>
<dbReference type="PANTHER" id="PTHR33540">
    <property type="entry name" value="TRNA THREONYLCARBAMOYLADENOSINE BIOSYNTHESIS PROTEIN TSAE"/>
    <property type="match status" value="1"/>
</dbReference>
<keyword evidence="5" id="KW-0819">tRNA processing</keyword>
<keyword evidence="9" id="KW-0460">Magnesium</keyword>
<evidence type="ECO:0000313" key="12">
    <source>
        <dbReference type="Proteomes" id="UP000006639"/>
    </source>
</evidence>
<evidence type="ECO:0000256" key="10">
    <source>
        <dbReference type="ARBA" id="ARBA00032441"/>
    </source>
</evidence>
<dbReference type="GO" id="GO:0046872">
    <property type="term" value="F:metal ion binding"/>
    <property type="evidence" value="ECO:0007669"/>
    <property type="project" value="UniProtKB-KW"/>
</dbReference>
<dbReference type="HOGENOM" id="CLU_087829_5_0_5"/>
<dbReference type="SUPFAM" id="SSF52540">
    <property type="entry name" value="P-loop containing nucleoside triphosphate hydrolases"/>
    <property type="match status" value="1"/>
</dbReference>
<evidence type="ECO:0000256" key="7">
    <source>
        <dbReference type="ARBA" id="ARBA00022741"/>
    </source>
</evidence>
<evidence type="ECO:0000256" key="8">
    <source>
        <dbReference type="ARBA" id="ARBA00022840"/>
    </source>
</evidence>
<organism evidence="11 12">
    <name type="scientific">Midichloria mitochondrii (strain IricVA)</name>
    <dbReference type="NCBI Taxonomy" id="696127"/>
    <lineage>
        <taxon>Bacteria</taxon>
        <taxon>Pseudomonadati</taxon>
        <taxon>Pseudomonadota</taxon>
        <taxon>Alphaproteobacteria</taxon>
        <taxon>Rickettsiales</taxon>
        <taxon>Candidatus Midichloriaceae</taxon>
        <taxon>Candidatus Midichloria</taxon>
    </lineage>
</organism>
<evidence type="ECO:0000256" key="6">
    <source>
        <dbReference type="ARBA" id="ARBA00022723"/>
    </source>
</evidence>
<dbReference type="RefSeq" id="WP_013951466.1">
    <property type="nucleotide sequence ID" value="NC_015722.1"/>
</dbReference>
<gene>
    <name evidence="11" type="ordered locus">midi_00988</name>
</gene>
<dbReference type="InterPro" id="IPR003442">
    <property type="entry name" value="T6A_TsaE"/>
</dbReference>
<dbReference type="STRING" id="696127.midi_00988"/>
<dbReference type="KEGG" id="mmn:midi_00988"/>
<comment type="similarity">
    <text evidence="2">Belongs to the TsaE family.</text>
</comment>
<dbReference type="Pfam" id="PF02367">
    <property type="entry name" value="TsaE"/>
    <property type="match status" value="1"/>
</dbReference>
<evidence type="ECO:0000313" key="11">
    <source>
        <dbReference type="EMBL" id="AEI89268.1"/>
    </source>
</evidence>
<evidence type="ECO:0000256" key="2">
    <source>
        <dbReference type="ARBA" id="ARBA00007599"/>
    </source>
</evidence>
<keyword evidence="12" id="KW-1185">Reference proteome</keyword>
<dbReference type="GO" id="GO:0005524">
    <property type="term" value="F:ATP binding"/>
    <property type="evidence" value="ECO:0007669"/>
    <property type="project" value="UniProtKB-KW"/>
</dbReference>
<dbReference type="Proteomes" id="UP000006639">
    <property type="component" value="Chromosome"/>
</dbReference>
<reference evidence="11 12" key="1">
    <citation type="journal article" date="2011" name="Mol. Biol. Evol.">
        <title>Phylogenomic evidence for the presence of a flagellum and cbb3 oxidase in the free-living mitochondrial ancestor.</title>
        <authorList>
            <person name="Sassera D."/>
            <person name="Lo N."/>
            <person name="Epis S."/>
            <person name="D'Auria G."/>
            <person name="Montagna M."/>
            <person name="Comandatore F."/>
            <person name="Horner D."/>
            <person name="Pereto J."/>
            <person name="Luciano A.M."/>
            <person name="Franciosi F."/>
            <person name="Ferri E."/>
            <person name="Crotti E."/>
            <person name="Bazzocchi C."/>
            <person name="Daffonchio D."/>
            <person name="Sacchi L."/>
            <person name="Moya A."/>
            <person name="Latorre A."/>
            <person name="Bandi C."/>
        </authorList>
    </citation>
    <scope>NUCLEOTIDE SEQUENCE [LARGE SCALE GENOMIC DNA]</scope>
    <source>
        <strain evidence="11 12">IricVA</strain>
    </source>
</reference>
<dbReference type="PANTHER" id="PTHR33540:SF2">
    <property type="entry name" value="TRNA THREONYLCARBAMOYLADENOSINE BIOSYNTHESIS PROTEIN TSAE"/>
    <property type="match status" value="1"/>
</dbReference>
<comment type="subcellular location">
    <subcellularLocation>
        <location evidence="1">Cytoplasm</location>
    </subcellularLocation>
</comment>
<dbReference type="GO" id="GO:0002949">
    <property type="term" value="P:tRNA threonylcarbamoyladenosine modification"/>
    <property type="evidence" value="ECO:0007669"/>
    <property type="project" value="InterPro"/>
</dbReference>
<dbReference type="NCBIfam" id="TIGR00150">
    <property type="entry name" value="T6A_YjeE"/>
    <property type="match status" value="1"/>
</dbReference>
<accession>F7XTQ9</accession>
<proteinExistence type="inferred from homology"/>
<evidence type="ECO:0000256" key="9">
    <source>
        <dbReference type="ARBA" id="ARBA00022842"/>
    </source>
</evidence>
<dbReference type="Gene3D" id="3.40.50.300">
    <property type="entry name" value="P-loop containing nucleotide triphosphate hydrolases"/>
    <property type="match status" value="1"/>
</dbReference>
<evidence type="ECO:0000256" key="5">
    <source>
        <dbReference type="ARBA" id="ARBA00022694"/>
    </source>
</evidence>
<name>F7XTQ9_MIDMI</name>
<keyword evidence="6" id="KW-0479">Metal-binding</keyword>
<keyword evidence="8" id="KW-0067">ATP-binding</keyword>
<keyword evidence="4" id="KW-0963">Cytoplasm</keyword>
<evidence type="ECO:0000256" key="1">
    <source>
        <dbReference type="ARBA" id="ARBA00004496"/>
    </source>
</evidence>
<dbReference type="GO" id="GO:0005737">
    <property type="term" value="C:cytoplasm"/>
    <property type="evidence" value="ECO:0007669"/>
    <property type="project" value="UniProtKB-SubCell"/>
</dbReference>
<protein>
    <recommendedName>
        <fullName evidence="3">tRNA threonylcarbamoyladenosine biosynthesis protein TsaE</fullName>
    </recommendedName>
    <alternativeName>
        <fullName evidence="10">t(6)A37 threonylcarbamoyladenosine biosynthesis protein TsaE</fullName>
    </alternativeName>
</protein>
<dbReference type="EMBL" id="CP002130">
    <property type="protein sequence ID" value="AEI89268.1"/>
    <property type="molecule type" value="Genomic_DNA"/>
</dbReference>
<dbReference type="AlphaFoldDB" id="F7XTQ9"/>
<evidence type="ECO:0000256" key="3">
    <source>
        <dbReference type="ARBA" id="ARBA00019010"/>
    </source>
</evidence>
<evidence type="ECO:0000256" key="4">
    <source>
        <dbReference type="ARBA" id="ARBA00022490"/>
    </source>
</evidence>
<dbReference type="InterPro" id="IPR027417">
    <property type="entry name" value="P-loop_NTPase"/>
</dbReference>
<keyword evidence="7" id="KW-0547">Nucleotide-binding</keyword>